<proteinExistence type="predicted"/>
<dbReference type="InterPro" id="IPR016776">
    <property type="entry name" value="ApeP-like_dehydratase"/>
</dbReference>
<dbReference type="Pfam" id="PF22817">
    <property type="entry name" value="ApeP-like"/>
    <property type="match status" value="1"/>
</dbReference>
<accession>A0ABZ0WUY6</accession>
<dbReference type="Gene3D" id="3.10.129.10">
    <property type="entry name" value="Hotdog Thioesterase"/>
    <property type="match status" value="1"/>
</dbReference>
<protein>
    <submittedName>
        <fullName evidence="1">Hydroxymyristoyl-ACP dehydratase</fullName>
    </submittedName>
</protein>
<dbReference type="InterPro" id="IPR029069">
    <property type="entry name" value="HotDog_dom_sf"/>
</dbReference>
<gene>
    <name evidence="1" type="ORF">U0042_23060</name>
</gene>
<keyword evidence="2" id="KW-1185">Reference proteome</keyword>
<name>A0ABZ0WUY6_9BURK</name>
<dbReference type="Proteomes" id="UP001325479">
    <property type="component" value="Chromosome"/>
</dbReference>
<dbReference type="SUPFAM" id="SSF54637">
    <property type="entry name" value="Thioesterase/thiol ester dehydrase-isomerase"/>
    <property type="match status" value="1"/>
</dbReference>
<evidence type="ECO:0000313" key="2">
    <source>
        <dbReference type="Proteomes" id="UP001325479"/>
    </source>
</evidence>
<dbReference type="EMBL" id="CP139965">
    <property type="protein sequence ID" value="WQD81131.1"/>
    <property type="molecule type" value="Genomic_DNA"/>
</dbReference>
<dbReference type="RefSeq" id="WP_232833231.1">
    <property type="nucleotide sequence ID" value="NZ_CP139965.1"/>
</dbReference>
<organism evidence="1 2">
    <name type="scientific">Paraburkholderia kururiensis</name>
    <dbReference type="NCBI Taxonomy" id="984307"/>
    <lineage>
        <taxon>Bacteria</taxon>
        <taxon>Pseudomonadati</taxon>
        <taxon>Pseudomonadota</taxon>
        <taxon>Betaproteobacteria</taxon>
        <taxon>Burkholderiales</taxon>
        <taxon>Burkholderiaceae</taxon>
        <taxon>Paraburkholderia</taxon>
    </lineage>
</organism>
<reference evidence="1 2" key="1">
    <citation type="submission" date="2023-12" db="EMBL/GenBank/DDBJ databases">
        <title>Genome sequencing and assembly of bacterial species from a model synthetic community.</title>
        <authorList>
            <person name="Hogle S.L."/>
        </authorList>
    </citation>
    <scope>NUCLEOTIDE SEQUENCE [LARGE SCALE GENOMIC DNA]</scope>
    <source>
        <strain evidence="1 2">HAMBI 2494</strain>
    </source>
</reference>
<evidence type="ECO:0000313" key="1">
    <source>
        <dbReference type="EMBL" id="WQD81131.1"/>
    </source>
</evidence>
<sequence>MCLLDAVTAWDDLSIRCTATSHLDAHNPLRADGRLAAICGVEYAAQAMAAHGAVLASAHPHTNAPPRAGFLASLRDLEVNVARLDTLAGPLDVEATRLGGDGNNVLYRFTLHCGGELLMTGRAAVILDADAAEHAPRP</sequence>